<sequence>MSRRRLRNPCWKAEYYLKEAQDVISRSYHELQSLGLPDNSDSHTTLKNDEDTATECVNASHASIRRRKSAVELSSRRLPNSSVDDKTKSYSNNSSNTTVSLFAINVFEENPCPRRKRFTHRQKRNVISHSSRERLSKSARILNRFYTSSTSTSDENEALSDRRRIFYKKAYESRRQSDSDGSISSMSDASENSYPSNLHDSPKISSANVSQRAFTSKGPTARRAHRRATARLNSASEKLQRNQSISHDRSYKTAEISVRRAFSVKDLNGEVFDFSKQHSVTRWTSQILAEIDSLGCSNVNLNYPTTVKSVQAQVEHNANGSSLINPNSHTGTLAVSPTLTNACLEQRDTDTTREAAGTMSSTHLPFDVKRCSIGVQSALSVISGQTGSASSLEESEQDVVETLKHRSSSSKGVECTSHFEIVAEPSSRNMQKTAAVVSRMPIKIPQNSSQRLTSLLSKHGHFLCGRGSKQERAPTICSFNETKAPNHFVLNANSKEEEYIEKTARVEKATPMLQPVMRLSVSADERCISGEALQYSRRHRTTDSNKSKISMRNETSTSFTQWQSLDSCLLAGNERSHENEPTYALTKWKKKAERRGTDEARYTLEDTSQNTHTRRSVRGVVASLIRTAEATQFQTFFDSSSTILKNTDPTSTTSLKSVATQTSSPCLSRSSSFDWMDEPSDLIDFESLGCRPEPLGTPFQPESECSTAASNDTSSEHSTERRDLSVKSTNVGALSRTLEEHIRRLERAEIQQTLRNNEKAQRQMIQDKKTRANEDLDRSIAMLLEYADELKSSCDLHVGHKFLSDTRLNAIQQRIRKGGAEDRSLEQHASTSTLNRDALGSFLVRPLSNEEEANECCRWLRDAGFPQYAKLYQDGYFPIDIDSAKRDHEFLDADSLDALFRRLGALNRCATMREDRVILRQHSESCNENLIDSNARVDLATNNYEEEEDQVAISSRWKYHRKSRTWSRIVDVADELKLEADVCRTHERLIPQKRNDATAFPLEMTPTAASDLVDRNAAQHTNNSSVSREAKSPSSGMLVQRSHSERIKERAKAFIKRMDIRLSGRRRRNREAISLERKGTEEPVIGEPVLISHFSASPRAMRMLPDGVATDLSPRCAPLLVGNARTRMHSSSSTNAGSGVGSPVRNARMAEMNSRRRGMVLLSPATESSSGDDSPRRHYEGVWSKRARGVSCEPCLTRHTMEQERNARMERRIYDSVASDDAVLPKGKLSTKSHFVANPERNQYTTAELCSSPVSYSPADTSAPVYRCGVAVESIAPVQRHANRSTLGHDSTPITSRLSPVRMPIRDERRMDYRDSARSPAKMVDAACDTQSHAASIVCSISDRCRLLVNADGYYEHISDVGSNSSGSIMTSQTSSSTILPSLYSHQTPTSPNLVSRKSAFSNVHPTKVNVGLQCEPVVQGCSRWFVAHNGTSQHSHSNRKSAGNDVGTTTTVTQRRDSGVGASLSRSPSDSTTQRQCRSILLRPVTSRSNVSIQEVHCDTMCASSLSISGTSSEHRGAFIDDVDIPHCIDALSVREILRLRKLAFLKLSVLMERYASSGIRFGEATRRGNNASLRNWALQKLLKRMRTADLKFTNGESSIFGMPLSVVRSRSGLSLPRSILELMHFLRTSVADTVGIFRKNGVRSRIAELRAKCDVDPYEEVFPDSKGLDPLQVHDIADMLKQYFRELPEPLMTMEYSEVFTNIYLYFPGDLRLEALRYAVLLLPDENREALQTLLFFLKDISERSTANNMTARNLAVCFAPSLFHLSASRLNRITAARRHKTIGAAGMPTEREVRESVAAQECLVQMIEECTKLFIPPLSQDFEVASVSSGDESEAPNLKETGVFDEGSYKTYLIKKTNELLKENRDRWKGWIVEGVVGGVEISSKNSLDGHPLRYFRVWVDVEAPPKQLLMRLLKERNVWDPYTVKWRVVATLSNENCDVFQYVVNDTPAHPTRDVLVVRLWRTDIKELRGGCVLVERSVRSNETQLLGGVSAVVLASRFLIEPRTGRSRVTYISRIDLRGRSNVWYGKVYGGMVARQLSLLRDSFKQMGNKTDGPETKV</sequence>
<dbReference type="InterPro" id="IPR023393">
    <property type="entry name" value="START-like_dom_sf"/>
</dbReference>
<dbReference type="SUPFAM" id="SSF55961">
    <property type="entry name" value="Bet v1-like"/>
    <property type="match status" value="1"/>
</dbReference>
<dbReference type="InterPro" id="IPR008936">
    <property type="entry name" value="Rho_GTPase_activation_prot"/>
</dbReference>
<feature type="domain" description="START" evidence="6">
    <location>
        <begin position="1861"/>
        <end position="2025"/>
    </location>
</feature>
<feature type="region of interest" description="Disordered" evidence="4">
    <location>
        <begin position="33"/>
        <end position="52"/>
    </location>
</feature>
<dbReference type="GO" id="GO:0007165">
    <property type="term" value="P:signal transduction"/>
    <property type="evidence" value="ECO:0007669"/>
    <property type="project" value="InterPro"/>
</dbReference>
<feature type="compositionally biased region" description="Basic and acidic residues" evidence="4">
    <location>
        <begin position="714"/>
        <end position="725"/>
    </location>
</feature>
<dbReference type="Pfam" id="PF01852">
    <property type="entry name" value="START"/>
    <property type="match status" value="1"/>
</dbReference>
<dbReference type="SUPFAM" id="SSF48350">
    <property type="entry name" value="GTPase activation domain, GAP"/>
    <property type="match status" value="1"/>
</dbReference>
<keyword evidence="2" id="KW-0597">Phosphoprotein</keyword>
<evidence type="ECO:0000256" key="2">
    <source>
        <dbReference type="ARBA" id="ARBA00022553"/>
    </source>
</evidence>
<feature type="region of interest" description="Disordered" evidence="4">
    <location>
        <begin position="67"/>
        <end position="94"/>
    </location>
</feature>
<dbReference type="InterPro" id="IPR000198">
    <property type="entry name" value="RhoGAP_dom"/>
</dbReference>
<dbReference type="PANTHER" id="PTHR12659:SF7">
    <property type="entry name" value="CROSSVEINLESS C, ISOFORM C"/>
    <property type="match status" value="1"/>
</dbReference>
<feature type="domain" description="Rho-GAP" evidence="5">
    <location>
        <begin position="1604"/>
        <end position="1817"/>
    </location>
</feature>
<dbReference type="GO" id="GO:0035023">
    <property type="term" value="P:regulation of Rho protein signal transduction"/>
    <property type="evidence" value="ECO:0007669"/>
    <property type="project" value="TreeGrafter"/>
</dbReference>
<proteinExistence type="evidence at transcript level"/>
<feature type="region of interest" description="Disordered" evidence="4">
    <location>
        <begin position="171"/>
        <end position="250"/>
    </location>
</feature>
<dbReference type="SMART" id="SM00234">
    <property type="entry name" value="START"/>
    <property type="match status" value="1"/>
</dbReference>
<dbReference type="PROSITE" id="PS50848">
    <property type="entry name" value="START"/>
    <property type="match status" value="1"/>
</dbReference>
<keyword evidence="3" id="KW-0175">Coiled coil</keyword>
<dbReference type="SUPFAM" id="SSF47769">
    <property type="entry name" value="SAM/Pointed domain"/>
    <property type="match status" value="1"/>
</dbReference>
<evidence type="ECO:0000256" key="1">
    <source>
        <dbReference type="ARBA" id="ARBA00022468"/>
    </source>
</evidence>
<dbReference type="PROSITE" id="PS50238">
    <property type="entry name" value="RHOGAP"/>
    <property type="match status" value="1"/>
</dbReference>
<feature type="region of interest" description="Disordered" evidence="4">
    <location>
        <begin position="1432"/>
        <end position="1477"/>
    </location>
</feature>
<evidence type="ECO:0000259" key="5">
    <source>
        <dbReference type="PROSITE" id="PS50238"/>
    </source>
</evidence>
<dbReference type="InterPro" id="IPR002913">
    <property type="entry name" value="START_lipid-bd_dom"/>
</dbReference>
<dbReference type="Gene3D" id="1.10.287.2070">
    <property type="match status" value="1"/>
</dbReference>
<evidence type="ECO:0000256" key="4">
    <source>
        <dbReference type="SAM" id="MobiDB-lite"/>
    </source>
</evidence>
<dbReference type="GO" id="GO:0005096">
    <property type="term" value="F:GTPase activator activity"/>
    <property type="evidence" value="ECO:0007669"/>
    <property type="project" value="UniProtKB-KW"/>
</dbReference>
<accession>F1KQ42</accession>
<dbReference type="GO" id="GO:0008289">
    <property type="term" value="F:lipid binding"/>
    <property type="evidence" value="ECO:0007669"/>
    <property type="project" value="InterPro"/>
</dbReference>
<protein>
    <submittedName>
        <fullName evidence="7">StAR-related lipid transfer protein 13</fullName>
    </submittedName>
</protein>
<feature type="compositionally biased region" description="Basic residues" evidence="4">
    <location>
        <begin position="220"/>
        <end position="229"/>
    </location>
</feature>
<reference evidence="7" key="1">
    <citation type="journal article" date="2011" name="Genome Res.">
        <title>Deep small RNA sequencing from the nematode Ascaris reveals conservation, functional diversification, and novel developmental profiles.</title>
        <authorList>
            <person name="Wang J."/>
            <person name="Czech B."/>
            <person name="Crunk A."/>
            <person name="Wallace A."/>
            <person name="Mitreva M."/>
            <person name="Hannon G.J."/>
            <person name="Davis R.E."/>
        </authorList>
    </citation>
    <scope>NUCLEOTIDE SEQUENCE</scope>
</reference>
<dbReference type="PANTHER" id="PTHR12659">
    <property type="entry name" value="RHO-TYPE GTPASE ACTIVATING PROTEIN"/>
    <property type="match status" value="1"/>
</dbReference>
<dbReference type="InterPro" id="IPR013761">
    <property type="entry name" value="SAM/pointed_sf"/>
</dbReference>
<keyword evidence="1" id="KW-0343">GTPase activation</keyword>
<feature type="compositionally biased region" description="Polar residues" evidence="4">
    <location>
        <begin position="1465"/>
        <end position="1477"/>
    </location>
</feature>
<dbReference type="GO" id="GO:0030036">
    <property type="term" value="P:actin cytoskeleton organization"/>
    <property type="evidence" value="ECO:0007669"/>
    <property type="project" value="TreeGrafter"/>
</dbReference>
<dbReference type="Gene3D" id="3.30.530.20">
    <property type="match status" value="1"/>
</dbReference>
<feature type="region of interest" description="Disordered" evidence="4">
    <location>
        <begin position="1019"/>
        <end position="1043"/>
    </location>
</feature>
<dbReference type="Gene3D" id="1.10.555.10">
    <property type="entry name" value="Rho GTPase activation protein"/>
    <property type="match status" value="1"/>
</dbReference>
<dbReference type="Pfam" id="PF00620">
    <property type="entry name" value="RhoGAP"/>
    <property type="match status" value="1"/>
</dbReference>
<organism evidence="7">
    <name type="scientific">Ascaris suum</name>
    <name type="common">Pig roundworm</name>
    <name type="synonym">Ascaris lumbricoides</name>
    <dbReference type="NCBI Taxonomy" id="6253"/>
    <lineage>
        <taxon>Eukaryota</taxon>
        <taxon>Metazoa</taxon>
        <taxon>Ecdysozoa</taxon>
        <taxon>Nematoda</taxon>
        <taxon>Chromadorea</taxon>
        <taxon>Rhabditida</taxon>
        <taxon>Spirurina</taxon>
        <taxon>Ascaridomorpha</taxon>
        <taxon>Ascaridoidea</taxon>
        <taxon>Ascarididae</taxon>
        <taxon>Ascaris</taxon>
    </lineage>
</organism>
<feature type="compositionally biased region" description="Polar residues" evidence="4">
    <location>
        <begin position="232"/>
        <end position="245"/>
    </location>
</feature>
<dbReference type="SMART" id="SM00324">
    <property type="entry name" value="RhoGAP"/>
    <property type="match status" value="1"/>
</dbReference>
<feature type="coiled-coil region" evidence="3">
    <location>
        <begin position="731"/>
        <end position="770"/>
    </location>
</feature>
<evidence type="ECO:0000256" key="3">
    <source>
        <dbReference type="SAM" id="Coils"/>
    </source>
</evidence>
<feature type="compositionally biased region" description="Basic and acidic residues" evidence="4">
    <location>
        <begin position="40"/>
        <end position="50"/>
    </location>
</feature>
<dbReference type="EMBL" id="JI164060">
    <property type="protein sequence ID" value="ADY39996.1"/>
    <property type="molecule type" value="mRNA"/>
</dbReference>
<dbReference type="CDD" id="cd09538">
    <property type="entry name" value="SAM_DLC1_2-like"/>
    <property type="match status" value="1"/>
</dbReference>
<feature type="compositionally biased region" description="Polar residues" evidence="4">
    <location>
        <begin position="191"/>
        <end position="218"/>
    </location>
</feature>
<name>F1KQ42_ASCSU</name>
<feature type="region of interest" description="Disordered" evidence="4">
    <location>
        <begin position="691"/>
        <end position="728"/>
    </location>
</feature>
<evidence type="ECO:0000259" key="6">
    <source>
        <dbReference type="PROSITE" id="PS50848"/>
    </source>
</evidence>
<feature type="compositionally biased region" description="Polar residues" evidence="4">
    <location>
        <begin position="1019"/>
        <end position="1037"/>
    </location>
</feature>
<feature type="compositionally biased region" description="Polar residues" evidence="4">
    <location>
        <begin position="703"/>
        <end position="713"/>
    </location>
</feature>
<feature type="compositionally biased region" description="Low complexity" evidence="4">
    <location>
        <begin position="179"/>
        <end position="190"/>
    </location>
</feature>
<evidence type="ECO:0000313" key="7">
    <source>
        <dbReference type="EMBL" id="ADY39996.1"/>
    </source>
</evidence>